<name>A0ABX1F4D6_9PROT</name>
<evidence type="ECO:0000256" key="1">
    <source>
        <dbReference type="SAM" id="Phobius"/>
    </source>
</evidence>
<keyword evidence="1" id="KW-0472">Membrane</keyword>
<feature type="transmembrane region" description="Helical" evidence="1">
    <location>
        <begin position="103"/>
        <end position="122"/>
    </location>
</feature>
<proteinExistence type="predicted"/>
<feature type="transmembrane region" description="Helical" evidence="1">
    <location>
        <begin position="49"/>
        <end position="67"/>
    </location>
</feature>
<dbReference type="Proteomes" id="UP000765160">
    <property type="component" value="Unassembled WGS sequence"/>
</dbReference>
<evidence type="ECO:0000313" key="3">
    <source>
        <dbReference type="Proteomes" id="UP000765160"/>
    </source>
</evidence>
<protein>
    <submittedName>
        <fullName evidence="2">DUF4345 domain-containing protein</fullName>
    </submittedName>
</protein>
<feature type="transmembrane region" description="Helical" evidence="1">
    <location>
        <begin position="7"/>
        <end position="29"/>
    </location>
</feature>
<organism evidence="2 3">
    <name type="scientific">Falsiroseomonas frigidaquae</name>
    <dbReference type="NCBI Taxonomy" id="487318"/>
    <lineage>
        <taxon>Bacteria</taxon>
        <taxon>Pseudomonadati</taxon>
        <taxon>Pseudomonadota</taxon>
        <taxon>Alphaproteobacteria</taxon>
        <taxon>Acetobacterales</taxon>
        <taxon>Roseomonadaceae</taxon>
        <taxon>Falsiroseomonas</taxon>
    </lineage>
</organism>
<evidence type="ECO:0000313" key="2">
    <source>
        <dbReference type="EMBL" id="NKE47134.1"/>
    </source>
</evidence>
<sequence>MVGSLPLLRIAVALGGCVPVFAGLAGVVLGPGMVAGATGGWDAAQDSHFRYLSGLLLGIGLGFWSTIPALPARTARFRLLTAIVVLGGLARLAALFGQGWPGGPMAAALGMELVVTPLLCLWQGRVAREAERNMAPQAAA</sequence>
<reference evidence="2 3" key="1">
    <citation type="submission" date="2020-03" db="EMBL/GenBank/DDBJ databases">
        <title>Roseomonas selenitidurans sp. nov. isolated from soil.</title>
        <authorList>
            <person name="Liu H."/>
        </authorList>
    </citation>
    <scope>NUCLEOTIDE SEQUENCE [LARGE SCALE GENOMIC DNA]</scope>
    <source>
        <strain evidence="2 3">JCM 15073</strain>
    </source>
</reference>
<gene>
    <name evidence="2" type="ORF">HB662_20315</name>
</gene>
<accession>A0ABX1F4D6</accession>
<keyword evidence="3" id="KW-1185">Reference proteome</keyword>
<dbReference type="InterPro" id="IPR025597">
    <property type="entry name" value="DUF4345"/>
</dbReference>
<feature type="transmembrane region" description="Helical" evidence="1">
    <location>
        <begin position="79"/>
        <end position="97"/>
    </location>
</feature>
<dbReference type="EMBL" id="JAAVTX010000006">
    <property type="protein sequence ID" value="NKE47134.1"/>
    <property type="molecule type" value="Genomic_DNA"/>
</dbReference>
<dbReference type="Pfam" id="PF14248">
    <property type="entry name" value="DUF4345"/>
    <property type="match status" value="1"/>
</dbReference>
<keyword evidence="1" id="KW-1133">Transmembrane helix</keyword>
<comment type="caution">
    <text evidence="2">The sequence shown here is derived from an EMBL/GenBank/DDBJ whole genome shotgun (WGS) entry which is preliminary data.</text>
</comment>
<keyword evidence="1" id="KW-0812">Transmembrane</keyword>